<dbReference type="PANTHER" id="PTHR12126:SF11">
    <property type="entry name" value="NADH DEHYDROGENASE [UBIQUINONE] 1 ALPHA SUBCOMPLEX SUBUNIT 9, MITOCHONDRIAL"/>
    <property type="match status" value="1"/>
</dbReference>
<dbReference type="EMBL" id="NEVP01000006">
    <property type="protein sequence ID" value="OZI51965.1"/>
    <property type="molecule type" value="Genomic_DNA"/>
</dbReference>
<comment type="caution">
    <text evidence="3">The sequence shown here is derived from an EMBL/GenBank/DDBJ whole genome shotgun (WGS) entry which is preliminary data.</text>
</comment>
<dbReference type="OrthoDB" id="5292533at2"/>
<feature type="transmembrane region" description="Helical" evidence="1">
    <location>
        <begin position="350"/>
        <end position="369"/>
    </location>
</feature>
<name>A0A261TRA4_9BORD</name>
<dbReference type="Pfam" id="PF13781">
    <property type="entry name" value="DoxX_3"/>
    <property type="match status" value="1"/>
</dbReference>
<sequence length="431" mass="46280">MKILVTGGQGFIGSHLVVALAGQGHELVCPVRRPPSGAIDTRAKFVPAEVSRMVSAADWDELLIGVDAVINAVGIFRGTAQDHETLHTRVPRALFAAAARRGARVIQISALGADAHARTVFHRSKRAADDALRNAGRPAFIVQPSLVYGPGGASAAWFEKLAVLPVLVLPDGGRQRIQPVHIDDVVDGVVALLHAPCERVATLAFCGPRPLSLRAYLQSLREQLGMQGRVVVLPLASGFARALAGMAAPLTGGMVSRDAVDMLARGNTGDPRPFARLLGREPRDPAGFIPPATRDARRSQAVLGQFIPLLKLTLAAVWIWTAAVSFGLYPVADSLAMLQRVGLPAWLAPLALYGAALLDLLFGVLTLTWRGLRARWLWLAQMALIGGYTVIITWSLPEQWLHPFGPISKNLPMLAALWLLYLHDGGKPARR</sequence>
<keyword evidence="1" id="KW-1133">Transmembrane helix</keyword>
<evidence type="ECO:0000259" key="2">
    <source>
        <dbReference type="Pfam" id="PF01370"/>
    </source>
</evidence>
<gene>
    <name evidence="3" type="ORF">CAL25_10685</name>
</gene>
<keyword evidence="1" id="KW-0472">Membrane</keyword>
<reference evidence="3 4" key="1">
    <citation type="submission" date="2017-05" db="EMBL/GenBank/DDBJ databases">
        <title>Complete and WGS of Bordetella genogroups.</title>
        <authorList>
            <person name="Spilker T."/>
            <person name="LiPuma J."/>
        </authorList>
    </citation>
    <scope>NUCLEOTIDE SEQUENCE [LARGE SCALE GENOMIC DNA]</scope>
    <source>
        <strain evidence="3 4">AU10456</strain>
    </source>
</reference>
<keyword evidence="1" id="KW-0812">Transmembrane</keyword>
<dbReference type="GO" id="GO:0044877">
    <property type="term" value="F:protein-containing complex binding"/>
    <property type="evidence" value="ECO:0007669"/>
    <property type="project" value="TreeGrafter"/>
</dbReference>
<dbReference type="InterPro" id="IPR051207">
    <property type="entry name" value="ComplexI_NDUFA9_subunit"/>
</dbReference>
<dbReference type="AlphaFoldDB" id="A0A261TRA4"/>
<feature type="transmembrane region" description="Helical" evidence="1">
    <location>
        <begin position="306"/>
        <end position="330"/>
    </location>
</feature>
<dbReference type="Gene3D" id="3.40.50.720">
    <property type="entry name" value="NAD(P)-binding Rossmann-like Domain"/>
    <property type="match status" value="1"/>
</dbReference>
<evidence type="ECO:0000313" key="3">
    <source>
        <dbReference type="EMBL" id="OZI51965.1"/>
    </source>
</evidence>
<feature type="transmembrane region" description="Helical" evidence="1">
    <location>
        <begin position="376"/>
        <end position="394"/>
    </location>
</feature>
<dbReference type="Proteomes" id="UP000216913">
    <property type="component" value="Unassembled WGS sequence"/>
</dbReference>
<feature type="domain" description="NAD-dependent epimerase/dehydratase" evidence="2">
    <location>
        <begin position="3"/>
        <end position="196"/>
    </location>
</feature>
<dbReference type="PANTHER" id="PTHR12126">
    <property type="entry name" value="NADH-UBIQUINONE OXIDOREDUCTASE 39 KDA SUBUNIT-RELATED"/>
    <property type="match status" value="1"/>
</dbReference>
<organism evidence="3 4">
    <name type="scientific">Bordetella genomosp. 5</name>
    <dbReference type="NCBI Taxonomy" id="1395608"/>
    <lineage>
        <taxon>Bacteria</taxon>
        <taxon>Pseudomonadati</taxon>
        <taxon>Pseudomonadota</taxon>
        <taxon>Betaproteobacteria</taxon>
        <taxon>Burkholderiales</taxon>
        <taxon>Alcaligenaceae</taxon>
        <taxon>Bordetella</taxon>
    </lineage>
</organism>
<dbReference type="InterPro" id="IPR001509">
    <property type="entry name" value="Epimerase_deHydtase"/>
</dbReference>
<dbReference type="InterPro" id="IPR025695">
    <property type="entry name" value="DoxX-like"/>
</dbReference>
<accession>A0A261TRA4</accession>
<evidence type="ECO:0000313" key="4">
    <source>
        <dbReference type="Proteomes" id="UP000216913"/>
    </source>
</evidence>
<dbReference type="RefSeq" id="WP_094799923.1">
    <property type="nucleotide sequence ID" value="NZ_NEVP01000006.1"/>
</dbReference>
<dbReference type="InterPro" id="IPR036291">
    <property type="entry name" value="NAD(P)-bd_dom_sf"/>
</dbReference>
<protein>
    <recommendedName>
        <fullName evidence="2">NAD-dependent epimerase/dehydratase domain-containing protein</fullName>
    </recommendedName>
</protein>
<evidence type="ECO:0000256" key="1">
    <source>
        <dbReference type="SAM" id="Phobius"/>
    </source>
</evidence>
<keyword evidence="4" id="KW-1185">Reference proteome</keyword>
<dbReference type="Pfam" id="PF01370">
    <property type="entry name" value="Epimerase"/>
    <property type="match status" value="1"/>
</dbReference>
<proteinExistence type="predicted"/>
<dbReference type="SUPFAM" id="SSF51735">
    <property type="entry name" value="NAD(P)-binding Rossmann-fold domains"/>
    <property type="match status" value="1"/>
</dbReference>
<feature type="transmembrane region" description="Helical" evidence="1">
    <location>
        <begin position="400"/>
        <end position="422"/>
    </location>
</feature>